<feature type="transmembrane region" description="Helical" evidence="1">
    <location>
        <begin position="70"/>
        <end position="90"/>
    </location>
</feature>
<keyword evidence="1" id="KW-0472">Membrane</keyword>
<sequence length="113" mass="12811">MGPPHYFDQGHHLIYQHWGVMVGFMGVMMVVAAFKPSWRSPVVFYSFAEKFLMVVLFFSARGFANPNNQGFLPVVVVDTIVSVWTIGYWIEQRSMFPGPEAVQRSLTSHAKIG</sequence>
<evidence type="ECO:0000256" key="1">
    <source>
        <dbReference type="SAM" id="Phobius"/>
    </source>
</evidence>
<dbReference type="EMBL" id="DSRU01000381">
    <property type="protein sequence ID" value="HFN01178.1"/>
    <property type="molecule type" value="Genomic_DNA"/>
</dbReference>
<feature type="transmembrane region" description="Helical" evidence="1">
    <location>
        <begin position="15"/>
        <end position="35"/>
    </location>
</feature>
<organism evidence="2">
    <name type="scientific">Oscillatoriales cyanobacterium SpSt-418</name>
    <dbReference type="NCBI Taxonomy" id="2282169"/>
    <lineage>
        <taxon>Bacteria</taxon>
        <taxon>Bacillati</taxon>
        <taxon>Cyanobacteriota</taxon>
        <taxon>Cyanophyceae</taxon>
        <taxon>Oscillatoriophycideae</taxon>
        <taxon>Oscillatoriales</taxon>
    </lineage>
</organism>
<accession>A0A7C3PTL9</accession>
<name>A0A7C3PTL9_9CYAN</name>
<comment type="caution">
    <text evidence="2">The sequence shown here is derived from an EMBL/GenBank/DDBJ whole genome shotgun (WGS) entry which is preliminary data.</text>
</comment>
<dbReference type="AlphaFoldDB" id="A0A7C3PTL9"/>
<evidence type="ECO:0000313" key="2">
    <source>
        <dbReference type="EMBL" id="HFN01178.1"/>
    </source>
</evidence>
<keyword evidence="1" id="KW-0812">Transmembrane</keyword>
<proteinExistence type="predicted"/>
<feature type="transmembrane region" description="Helical" evidence="1">
    <location>
        <begin position="42"/>
        <end position="64"/>
    </location>
</feature>
<gene>
    <name evidence="2" type="ORF">ENR64_26190</name>
</gene>
<reference evidence="2" key="1">
    <citation type="journal article" date="2020" name="mSystems">
        <title>Genome- and Community-Level Interaction Insights into Carbon Utilization and Element Cycling Functions of Hydrothermarchaeota in Hydrothermal Sediment.</title>
        <authorList>
            <person name="Zhou Z."/>
            <person name="Liu Y."/>
            <person name="Xu W."/>
            <person name="Pan J."/>
            <person name="Luo Z.H."/>
            <person name="Li M."/>
        </authorList>
    </citation>
    <scope>NUCLEOTIDE SEQUENCE [LARGE SCALE GENOMIC DNA]</scope>
    <source>
        <strain evidence="2">SpSt-418</strain>
    </source>
</reference>
<keyword evidence="1" id="KW-1133">Transmembrane helix</keyword>
<protein>
    <submittedName>
        <fullName evidence="2">Uncharacterized protein</fullName>
    </submittedName>
</protein>